<evidence type="ECO:0000313" key="1">
    <source>
        <dbReference type="EMBL" id="QDU34294.1"/>
    </source>
</evidence>
<evidence type="ECO:0000313" key="2">
    <source>
        <dbReference type="Proteomes" id="UP000317369"/>
    </source>
</evidence>
<keyword evidence="2" id="KW-1185">Reference proteome</keyword>
<reference evidence="1 2" key="1">
    <citation type="submission" date="2019-02" db="EMBL/GenBank/DDBJ databases">
        <title>Deep-cultivation of Planctomycetes and their phenomic and genomic characterization uncovers novel biology.</title>
        <authorList>
            <person name="Wiegand S."/>
            <person name="Jogler M."/>
            <person name="Boedeker C."/>
            <person name="Pinto D."/>
            <person name="Vollmers J."/>
            <person name="Rivas-Marin E."/>
            <person name="Kohn T."/>
            <person name="Peeters S.H."/>
            <person name="Heuer A."/>
            <person name="Rast P."/>
            <person name="Oberbeckmann S."/>
            <person name="Bunk B."/>
            <person name="Jeske O."/>
            <person name="Meyerdierks A."/>
            <person name="Storesund J.E."/>
            <person name="Kallscheuer N."/>
            <person name="Luecker S."/>
            <person name="Lage O.M."/>
            <person name="Pohl T."/>
            <person name="Merkel B.J."/>
            <person name="Hornburger P."/>
            <person name="Mueller R.-W."/>
            <person name="Bruemmer F."/>
            <person name="Labrenz M."/>
            <person name="Spormann A.M."/>
            <person name="Op den Camp H."/>
            <person name="Overmann J."/>
            <person name="Amann R."/>
            <person name="Jetten M.S.M."/>
            <person name="Mascher T."/>
            <person name="Medema M.H."/>
            <person name="Devos D.P."/>
            <person name="Kaster A.-K."/>
            <person name="Ovreas L."/>
            <person name="Rohde M."/>
            <person name="Galperin M.Y."/>
            <person name="Jogler C."/>
        </authorList>
    </citation>
    <scope>NUCLEOTIDE SEQUENCE [LARGE SCALE GENOMIC DNA]</scope>
    <source>
        <strain evidence="1 2">KS4</strain>
    </source>
</reference>
<evidence type="ECO:0008006" key="3">
    <source>
        <dbReference type="Google" id="ProtNLM"/>
    </source>
</evidence>
<gene>
    <name evidence="1" type="ORF">KS4_23610</name>
</gene>
<name>A0A517YVN6_9BACT</name>
<accession>A0A517YVN6</accession>
<dbReference type="AlphaFoldDB" id="A0A517YVN6"/>
<sequence length="236" mass="26746">MSVATEIRERPILMNAEMVRAVLNGQKTQTRRPIKARKPHPESCGYTPIEDALGNQIVLQMHEQGGTTFNGDELRIHCPYGEVGDRLWVRETTRVLRVEEKVYGGRMSMCKATEVDLEYPADGKKYTTTWPSHAKEKPVVGKCVSNGCFKQHARIILEITDVQAELVSEIKAVDAVQEGCPMLESECHYEAMDEARKWFLKTWDSIYAKQGLGIDVDPCVWAITFKVISTEGRRDE</sequence>
<dbReference type="KEGG" id="pcor:KS4_23610"/>
<dbReference type="RefSeq" id="WP_145078014.1">
    <property type="nucleotide sequence ID" value="NZ_CP036425.1"/>
</dbReference>
<organism evidence="1 2">
    <name type="scientific">Poriferisphaera corsica</name>
    <dbReference type="NCBI Taxonomy" id="2528020"/>
    <lineage>
        <taxon>Bacteria</taxon>
        <taxon>Pseudomonadati</taxon>
        <taxon>Planctomycetota</taxon>
        <taxon>Phycisphaerae</taxon>
        <taxon>Phycisphaerales</taxon>
        <taxon>Phycisphaeraceae</taxon>
        <taxon>Poriferisphaera</taxon>
    </lineage>
</organism>
<dbReference type="EMBL" id="CP036425">
    <property type="protein sequence ID" value="QDU34294.1"/>
    <property type="molecule type" value="Genomic_DNA"/>
</dbReference>
<protein>
    <recommendedName>
        <fullName evidence="3">ASCH domain-containing protein</fullName>
    </recommendedName>
</protein>
<proteinExistence type="predicted"/>
<dbReference type="OrthoDB" id="72471at2"/>
<dbReference type="Proteomes" id="UP000317369">
    <property type="component" value="Chromosome"/>
</dbReference>